<evidence type="ECO:0000256" key="1">
    <source>
        <dbReference type="SAM" id="MobiDB-lite"/>
    </source>
</evidence>
<keyword evidence="4" id="KW-1185">Reference proteome</keyword>
<organism evidence="3 4">
    <name type="scientific">Lentinula detonsa</name>
    <dbReference type="NCBI Taxonomy" id="2804962"/>
    <lineage>
        <taxon>Eukaryota</taxon>
        <taxon>Fungi</taxon>
        <taxon>Dikarya</taxon>
        <taxon>Basidiomycota</taxon>
        <taxon>Agaricomycotina</taxon>
        <taxon>Agaricomycetes</taxon>
        <taxon>Agaricomycetidae</taxon>
        <taxon>Agaricales</taxon>
        <taxon>Marasmiineae</taxon>
        <taxon>Omphalotaceae</taxon>
        <taxon>Lentinula</taxon>
    </lineage>
</organism>
<dbReference type="EMBL" id="JANVFU010000006">
    <property type="protein sequence ID" value="KAJ3744577.1"/>
    <property type="molecule type" value="Genomic_DNA"/>
</dbReference>
<dbReference type="InterPro" id="IPR015943">
    <property type="entry name" value="WD40/YVTN_repeat-like_dom_sf"/>
</dbReference>
<reference evidence="3 4" key="1">
    <citation type="journal article" date="2023" name="Proc. Natl. Acad. Sci. U.S.A.">
        <title>A global phylogenomic analysis of the shiitake genus Lentinula.</title>
        <authorList>
            <person name="Sierra-Patev S."/>
            <person name="Min B."/>
            <person name="Naranjo-Ortiz M."/>
            <person name="Looney B."/>
            <person name="Konkel Z."/>
            <person name="Slot J.C."/>
            <person name="Sakamoto Y."/>
            <person name="Steenwyk J.L."/>
            <person name="Rokas A."/>
            <person name="Carro J."/>
            <person name="Camarero S."/>
            <person name="Ferreira P."/>
            <person name="Molpeceres G."/>
            <person name="Ruiz-Duenas F.J."/>
            <person name="Serrano A."/>
            <person name="Henrissat B."/>
            <person name="Drula E."/>
            <person name="Hughes K.W."/>
            <person name="Mata J.L."/>
            <person name="Ishikawa N.K."/>
            <person name="Vargas-Isla R."/>
            <person name="Ushijima S."/>
            <person name="Smith C.A."/>
            <person name="Donoghue J."/>
            <person name="Ahrendt S."/>
            <person name="Andreopoulos W."/>
            <person name="He G."/>
            <person name="LaButti K."/>
            <person name="Lipzen A."/>
            <person name="Ng V."/>
            <person name="Riley R."/>
            <person name="Sandor L."/>
            <person name="Barry K."/>
            <person name="Martinez A.T."/>
            <person name="Xiao Y."/>
            <person name="Gibbons J.G."/>
            <person name="Terashima K."/>
            <person name="Grigoriev I.V."/>
            <person name="Hibbett D."/>
        </authorList>
    </citation>
    <scope>NUCLEOTIDE SEQUENCE [LARGE SCALE GENOMIC DNA]</scope>
    <source>
        <strain evidence="3 4">TFB7810</strain>
    </source>
</reference>
<feature type="transmembrane region" description="Helical" evidence="2">
    <location>
        <begin position="363"/>
        <end position="385"/>
    </location>
</feature>
<dbReference type="Proteomes" id="UP001142393">
    <property type="component" value="Unassembled WGS sequence"/>
</dbReference>
<keyword evidence="2" id="KW-0812">Transmembrane</keyword>
<accession>A0A9W8P0H6</accession>
<feature type="region of interest" description="Disordered" evidence="1">
    <location>
        <begin position="476"/>
        <end position="513"/>
    </location>
</feature>
<evidence type="ECO:0008006" key="5">
    <source>
        <dbReference type="Google" id="ProtNLM"/>
    </source>
</evidence>
<dbReference type="InterPro" id="IPR036322">
    <property type="entry name" value="WD40_repeat_dom_sf"/>
</dbReference>
<dbReference type="SUPFAM" id="SSF50978">
    <property type="entry name" value="WD40 repeat-like"/>
    <property type="match status" value="1"/>
</dbReference>
<evidence type="ECO:0000256" key="2">
    <source>
        <dbReference type="SAM" id="Phobius"/>
    </source>
</evidence>
<dbReference type="Pfam" id="PF00400">
    <property type="entry name" value="WD40"/>
    <property type="match status" value="1"/>
</dbReference>
<proteinExistence type="predicted"/>
<evidence type="ECO:0000313" key="4">
    <source>
        <dbReference type="Proteomes" id="UP001142393"/>
    </source>
</evidence>
<keyword evidence="2" id="KW-0472">Membrane</keyword>
<name>A0A9W8P0H6_9AGAR</name>
<keyword evidence="2" id="KW-1133">Transmembrane helix</keyword>
<evidence type="ECO:0000313" key="3">
    <source>
        <dbReference type="EMBL" id="KAJ3744577.1"/>
    </source>
</evidence>
<feature type="compositionally biased region" description="Polar residues" evidence="1">
    <location>
        <begin position="498"/>
        <end position="513"/>
    </location>
</feature>
<dbReference type="InterPro" id="IPR001680">
    <property type="entry name" value="WD40_rpt"/>
</dbReference>
<comment type="caution">
    <text evidence="3">The sequence shown here is derived from an EMBL/GenBank/DDBJ whole genome shotgun (WGS) entry which is preliminary data.</text>
</comment>
<dbReference type="AlphaFoldDB" id="A0A9W8P0H6"/>
<sequence length="513" mass="56509">MFSRNQLYKTTATLEGCPNAVTSLSFSAEARFIVATGDFGAKVWDTSNMSEVALPSKVTQREPKQPKRAFQVASWMYFSSKIHVLILGSVRGDIYLLSWSNVESAFQVFRALLPCTPGDQGSQVVAMDVFETVVTNKTGYFVTATLDGHVHLRSLTTAGTQTIFSIQLDKSFNLGPVRFGKTRDVYVFGTIGGGIMCLDRATGEIRESHTRGPVPMGTVIIGRSESLFVAGTGQDFQAYRLQDIVYRQTYTGPGRLIAPISKDIVFAEEETILVGGTDSGMAIVYNTQSGKVIQTLQYPRGGLVQSVASCTLKNTCFIAIAGSILDHPSNILIFKKHRKAPTNISGLISYPNFMKLPKTARPYIRWLIWPVIFAIFYVLTNSYFYEIKSMICAIPSIQTACTLIMFTTRPLPDEFVSPSKAHHAFTPFITAHDDGTVKVSRSSQLHEEYEPSSQFRAEYALVEALSRFHAEYVKASPQGHNDHGVESSTVSAVPRGSRASQTEVASESETIFL</sequence>
<dbReference type="Gene3D" id="2.130.10.10">
    <property type="entry name" value="YVTN repeat-like/Quinoprotein amine dehydrogenase"/>
    <property type="match status" value="2"/>
</dbReference>
<gene>
    <name evidence="3" type="ORF">DFH05DRAFT_1524194</name>
</gene>
<protein>
    <recommendedName>
        <fullName evidence="5">WD40 repeat-like protein</fullName>
    </recommendedName>
</protein>